<accession>A0A6G9Z4U5</accession>
<evidence type="ECO:0000256" key="2">
    <source>
        <dbReference type="ARBA" id="ARBA00000625"/>
    </source>
</evidence>
<dbReference type="Gene3D" id="3.30.559.10">
    <property type="entry name" value="Chloramphenicol acetyltransferase-like domain"/>
    <property type="match status" value="1"/>
</dbReference>
<gene>
    <name evidence="14" type="ORF">F6W96_21345</name>
</gene>
<evidence type="ECO:0000259" key="13">
    <source>
        <dbReference type="Pfam" id="PF16911"/>
    </source>
</evidence>
<sequence>MSSVPTLIRPLSPSESMFAEAGIYVSYSTRVTGAIDTAALQEAFAALRRTYPVLVTRIRPTAPGQAVLEDDGTSDHAVTGGTAVDDALSGLPDLGGKAAALHVVSHDADTSSVTLLTHHAIADGRHSLRLLADLWSNYTAIVEGRPLDPTAQPYPDSAETLLSERGFVPEEPTWSMPPVPENICSGGTEVLPARARFTAEETDALRSTARRLHTTINGLVSAALLQTTADSYGVDVGDLLYLYPVDLRTRVTPSIGLTEGTNVLGLARFVSDSGVDTSTAALARAVVDRLAQGLSTGEVQRATMRLPSDPEAMVALLPTMVISTNWGVVPELRTPAGVAVTDFHPGMAPIVSDVPSTGMPSATIITTFEGQLTLDSTVGPAEVADIARRIRDLL</sequence>
<dbReference type="GO" id="GO:0016746">
    <property type="term" value="F:acyltransferase activity"/>
    <property type="evidence" value="ECO:0007669"/>
    <property type="project" value="UniProtKB-KW"/>
</dbReference>
<dbReference type="EMBL" id="CP046173">
    <property type="protein sequence ID" value="QIS20460.1"/>
    <property type="molecule type" value="Genomic_DNA"/>
</dbReference>
<dbReference type="SUPFAM" id="SSF52777">
    <property type="entry name" value="CoA-dependent acyltransferases"/>
    <property type="match status" value="2"/>
</dbReference>
<reference evidence="14 15" key="1">
    <citation type="journal article" date="2019" name="ACS Chem. Biol.">
        <title>Identification and Mobilization of a Cryptic Antibiotic Biosynthesis Gene Locus from a Human-Pathogenic Nocardia Isolate.</title>
        <authorList>
            <person name="Herisse M."/>
            <person name="Ishida K."/>
            <person name="Porter J.L."/>
            <person name="Howden B."/>
            <person name="Hertweck C."/>
            <person name="Stinear T.P."/>
            <person name="Pidot S.J."/>
        </authorList>
    </citation>
    <scope>NUCLEOTIDE SEQUENCE [LARGE SCALE GENOMIC DNA]</scope>
    <source>
        <strain evidence="14 15">AUSMDU00012715</strain>
    </source>
</reference>
<protein>
    <recommendedName>
        <fullName evidence="6">Phthiocerol/phthiodiolone dimycocerosyl transferase</fullName>
        <ecNumber evidence="5">2.3.1.282</ecNumber>
    </recommendedName>
    <alternativeName>
        <fullName evidence="12">Acyltransferase PapA5</fullName>
    </alternativeName>
    <alternativeName>
        <fullName evidence="10">Phthiocerol/phthiodiolone O-acyltransferase</fullName>
    </alternativeName>
    <alternativeName>
        <fullName evidence="11">Polyketide synthase-associated protein A5</fullName>
    </alternativeName>
</protein>
<comment type="catalytic activity">
    <reaction evidence="3">
        <text>2 a mycocerosyl-[mycocerosic acid synthase] + a phthiodiolone = a dimycocerosyl phthiodiolone + 2 holo-[mycocerosic acid synthase].</text>
        <dbReference type="EC" id="2.3.1.282"/>
    </reaction>
</comment>
<dbReference type="EC" id="2.3.1.282" evidence="5"/>
<organism evidence="14 15">
    <name type="scientific">Nocardia terpenica</name>
    <dbReference type="NCBI Taxonomy" id="455432"/>
    <lineage>
        <taxon>Bacteria</taxon>
        <taxon>Bacillati</taxon>
        <taxon>Actinomycetota</taxon>
        <taxon>Actinomycetes</taxon>
        <taxon>Mycobacteriales</taxon>
        <taxon>Nocardiaceae</taxon>
        <taxon>Nocardia</taxon>
    </lineage>
</organism>
<evidence type="ECO:0000256" key="11">
    <source>
        <dbReference type="ARBA" id="ARBA00032317"/>
    </source>
</evidence>
<comment type="catalytic activity">
    <reaction evidence="1">
        <text>2 a mycocerosyl-[mycocerosic acid synthase] + a phthiocerol = a dimycocerosyl phthiocerol + 2 holo-[mycocerosic acid synthase].</text>
        <dbReference type="EC" id="2.3.1.282"/>
    </reaction>
</comment>
<evidence type="ECO:0000256" key="10">
    <source>
        <dbReference type="ARBA" id="ARBA00030465"/>
    </source>
</evidence>
<dbReference type="Gene3D" id="3.30.559.30">
    <property type="entry name" value="Nonribosomal peptide synthetase, condensation domain"/>
    <property type="match status" value="1"/>
</dbReference>
<keyword evidence="7" id="KW-0444">Lipid biosynthesis</keyword>
<keyword evidence="9" id="KW-0012">Acyltransferase</keyword>
<evidence type="ECO:0000256" key="1">
    <source>
        <dbReference type="ARBA" id="ARBA00000026"/>
    </source>
</evidence>
<evidence type="ECO:0000313" key="14">
    <source>
        <dbReference type="EMBL" id="QIS20460.1"/>
    </source>
</evidence>
<evidence type="ECO:0000256" key="5">
    <source>
        <dbReference type="ARBA" id="ARBA00012866"/>
    </source>
</evidence>
<comment type="similarity">
    <text evidence="4">Belongs to the acyltransferase PapA5 family.</text>
</comment>
<dbReference type="Proteomes" id="UP000500953">
    <property type="component" value="Chromosome"/>
</dbReference>
<evidence type="ECO:0000256" key="6">
    <source>
        <dbReference type="ARBA" id="ARBA00013449"/>
    </source>
</evidence>
<evidence type="ECO:0000256" key="4">
    <source>
        <dbReference type="ARBA" id="ARBA00006558"/>
    </source>
</evidence>
<evidence type="ECO:0000256" key="12">
    <source>
        <dbReference type="ARBA" id="ARBA00033407"/>
    </source>
</evidence>
<dbReference type="InterPro" id="IPR031641">
    <property type="entry name" value="PapA_C"/>
</dbReference>
<dbReference type="RefSeq" id="WP_167487801.1">
    <property type="nucleotide sequence ID" value="NZ_CP046173.1"/>
</dbReference>
<evidence type="ECO:0000256" key="8">
    <source>
        <dbReference type="ARBA" id="ARBA00022679"/>
    </source>
</evidence>
<comment type="catalytic activity">
    <reaction evidence="2">
        <text>2 a mycocerosyl-[mycocerosic acid synthase] + a phenolphthiocerol = a dimycocerosyl phenolphthiocerol + 2 holo-[mycocerosic acid synthase].</text>
        <dbReference type="EC" id="2.3.1.282"/>
    </reaction>
</comment>
<evidence type="ECO:0000256" key="7">
    <source>
        <dbReference type="ARBA" id="ARBA00022516"/>
    </source>
</evidence>
<feature type="domain" description="Phthiocerol/phthiodiolone dimycocerosyl transferase C-terminal" evidence="13">
    <location>
        <begin position="190"/>
        <end position="375"/>
    </location>
</feature>
<keyword evidence="8" id="KW-0808">Transferase</keyword>
<dbReference type="InterPro" id="IPR023213">
    <property type="entry name" value="CAT-like_dom_sf"/>
</dbReference>
<evidence type="ECO:0000256" key="3">
    <source>
        <dbReference type="ARBA" id="ARBA00001907"/>
    </source>
</evidence>
<name>A0A6G9Z4U5_9NOCA</name>
<proteinExistence type="inferred from homology"/>
<keyword evidence="7" id="KW-0443">Lipid metabolism</keyword>
<evidence type="ECO:0000313" key="15">
    <source>
        <dbReference type="Proteomes" id="UP000500953"/>
    </source>
</evidence>
<dbReference type="AlphaFoldDB" id="A0A6G9Z4U5"/>
<dbReference type="Pfam" id="PF16911">
    <property type="entry name" value="PapA_C"/>
    <property type="match status" value="1"/>
</dbReference>
<evidence type="ECO:0000256" key="9">
    <source>
        <dbReference type="ARBA" id="ARBA00023315"/>
    </source>
</evidence>